<dbReference type="PROSITE" id="PS00798">
    <property type="entry name" value="ALDOKETO_REDUCTASE_1"/>
    <property type="match status" value="1"/>
</dbReference>
<evidence type="ECO:0000256" key="3">
    <source>
        <dbReference type="ARBA" id="ARBA00023002"/>
    </source>
</evidence>
<keyword evidence="5" id="KW-1185">Reference proteome</keyword>
<dbReference type="RefSeq" id="XP_002732688.1">
    <property type="nucleotide sequence ID" value="XM_002732642.2"/>
</dbReference>
<evidence type="ECO:0000256" key="1">
    <source>
        <dbReference type="ARBA" id="ARBA00007905"/>
    </source>
</evidence>
<evidence type="ECO:0000313" key="6">
    <source>
        <dbReference type="RefSeq" id="XP_002732688.1"/>
    </source>
</evidence>
<dbReference type="InterPro" id="IPR023210">
    <property type="entry name" value="NADP_OxRdtase_dom"/>
</dbReference>
<protein>
    <submittedName>
        <fullName evidence="6">Aldose reductase C-like</fullName>
    </submittedName>
</protein>
<evidence type="ECO:0000313" key="5">
    <source>
        <dbReference type="Proteomes" id="UP000694865"/>
    </source>
</evidence>
<comment type="similarity">
    <text evidence="1">Belongs to the aldo/keto reductase family.</text>
</comment>
<sequence>MTNPKKFTCLNTETQMPLIGLGTYKINHEDDVYNALDTALGVGYRLIDTAAVYQNENLIGNALKTLLPKYGLKREDLFIISKLGPKDHGSELAYKACLESLEKLQCDYLDLYLIHWPGKQKLKSEDPRHKQYRKESWFEFEKLFSEGLVKNIGVSNYSLKQLDEMLSYCKKLPAVLQVEYHPHLVQEDLLKWCTDHNVHLQAYRSLGISELLTDPLVTKMAKMYGKKESHVLLKWALQQNISVIPKSTNKDHLEENFNVWDFELTEDDILELKKLNRNARYCWDPSPVV</sequence>
<gene>
    <name evidence="6" type="primary">LOC100375758</name>
</gene>
<dbReference type="Pfam" id="PF00248">
    <property type="entry name" value="Aldo_ket_red"/>
    <property type="match status" value="1"/>
</dbReference>
<accession>A0ABM0GLP7</accession>
<evidence type="ECO:0000256" key="2">
    <source>
        <dbReference type="ARBA" id="ARBA00022857"/>
    </source>
</evidence>
<reference evidence="6" key="1">
    <citation type="submission" date="2025-08" db="UniProtKB">
        <authorList>
            <consortium name="RefSeq"/>
        </authorList>
    </citation>
    <scope>IDENTIFICATION</scope>
    <source>
        <tissue evidence="6">Testes</tissue>
    </source>
</reference>
<dbReference type="PRINTS" id="PR00069">
    <property type="entry name" value="ALDKETRDTASE"/>
</dbReference>
<dbReference type="PROSITE" id="PS00062">
    <property type="entry name" value="ALDOKETO_REDUCTASE_2"/>
    <property type="match status" value="1"/>
</dbReference>
<dbReference type="Gene3D" id="3.20.20.100">
    <property type="entry name" value="NADP-dependent oxidoreductase domain"/>
    <property type="match status" value="1"/>
</dbReference>
<feature type="domain" description="NADP-dependent oxidoreductase" evidence="4">
    <location>
        <begin position="19"/>
        <end position="276"/>
    </location>
</feature>
<dbReference type="InterPro" id="IPR018170">
    <property type="entry name" value="Aldo/ket_reductase_CS"/>
</dbReference>
<evidence type="ECO:0000259" key="4">
    <source>
        <dbReference type="Pfam" id="PF00248"/>
    </source>
</evidence>
<dbReference type="PANTHER" id="PTHR43827">
    <property type="entry name" value="2,5-DIKETO-D-GLUCONIC ACID REDUCTASE"/>
    <property type="match status" value="1"/>
</dbReference>
<dbReference type="InterPro" id="IPR036812">
    <property type="entry name" value="NAD(P)_OxRdtase_dom_sf"/>
</dbReference>
<keyword evidence="2" id="KW-0521">NADP</keyword>
<name>A0ABM0GLP7_SACKO</name>
<dbReference type="Proteomes" id="UP000694865">
    <property type="component" value="Unplaced"/>
</dbReference>
<organism evidence="5 6">
    <name type="scientific">Saccoglossus kowalevskii</name>
    <name type="common">Acorn worm</name>
    <dbReference type="NCBI Taxonomy" id="10224"/>
    <lineage>
        <taxon>Eukaryota</taxon>
        <taxon>Metazoa</taxon>
        <taxon>Hemichordata</taxon>
        <taxon>Enteropneusta</taxon>
        <taxon>Harrimaniidae</taxon>
        <taxon>Saccoglossus</taxon>
    </lineage>
</organism>
<dbReference type="CDD" id="cd19136">
    <property type="entry name" value="AKR_DrGR-like"/>
    <property type="match status" value="1"/>
</dbReference>
<proteinExistence type="inferred from homology"/>
<dbReference type="SUPFAM" id="SSF51430">
    <property type="entry name" value="NAD(P)-linked oxidoreductase"/>
    <property type="match status" value="1"/>
</dbReference>
<dbReference type="GeneID" id="100375758"/>
<keyword evidence="3" id="KW-0560">Oxidoreductase</keyword>
<dbReference type="PANTHER" id="PTHR43827:SF3">
    <property type="entry name" value="NADP-DEPENDENT OXIDOREDUCTASE DOMAIN-CONTAINING PROTEIN"/>
    <property type="match status" value="1"/>
</dbReference>
<dbReference type="PIRSF" id="PIRSF000097">
    <property type="entry name" value="AKR"/>
    <property type="match status" value="1"/>
</dbReference>
<dbReference type="InterPro" id="IPR020471">
    <property type="entry name" value="AKR"/>
</dbReference>